<dbReference type="PANTHER" id="PTHR30246:SF1">
    <property type="entry name" value="2-DEHYDRO-3-DEOXY-6-PHOSPHOGALACTONATE ALDOLASE-RELATED"/>
    <property type="match status" value="1"/>
</dbReference>
<evidence type="ECO:0000256" key="6">
    <source>
        <dbReference type="ARBA" id="ARBA00023239"/>
    </source>
</evidence>
<dbReference type="InterPro" id="IPR031337">
    <property type="entry name" value="KDPG/KHG_AS_1"/>
</dbReference>
<dbReference type="InterPro" id="IPR000887">
    <property type="entry name" value="Aldlse_KDPG_KHG"/>
</dbReference>
<dbReference type="EMBL" id="DVOE01000069">
    <property type="protein sequence ID" value="HIU99106.1"/>
    <property type="molecule type" value="Genomic_DNA"/>
</dbReference>
<keyword evidence="6 9" id="KW-0456">Lyase</keyword>
<dbReference type="PROSITE" id="PS00159">
    <property type="entry name" value="ALDOLASE_KDPG_KHG_1"/>
    <property type="match status" value="1"/>
</dbReference>
<keyword evidence="7" id="KW-0704">Schiff base</keyword>
<evidence type="ECO:0000256" key="7">
    <source>
        <dbReference type="ARBA" id="ARBA00023270"/>
    </source>
</evidence>
<evidence type="ECO:0000256" key="1">
    <source>
        <dbReference type="ARBA" id="ARBA00000654"/>
    </source>
</evidence>
<dbReference type="SUPFAM" id="SSF51569">
    <property type="entry name" value="Aldolase"/>
    <property type="match status" value="1"/>
</dbReference>
<dbReference type="NCBIfam" id="TIGR01182">
    <property type="entry name" value="eda"/>
    <property type="match status" value="1"/>
</dbReference>
<evidence type="ECO:0000313" key="10">
    <source>
        <dbReference type="Proteomes" id="UP000886857"/>
    </source>
</evidence>
<dbReference type="Proteomes" id="UP000886857">
    <property type="component" value="Unassembled WGS sequence"/>
</dbReference>
<evidence type="ECO:0000256" key="8">
    <source>
        <dbReference type="ARBA" id="ARBA00023277"/>
    </source>
</evidence>
<dbReference type="EC" id="4.1.2.14" evidence="5"/>
<reference evidence="9" key="2">
    <citation type="journal article" date="2021" name="PeerJ">
        <title>Extensive microbial diversity within the chicken gut microbiome revealed by metagenomics and culture.</title>
        <authorList>
            <person name="Gilroy R."/>
            <person name="Ravi A."/>
            <person name="Getino M."/>
            <person name="Pursley I."/>
            <person name="Horton D.L."/>
            <person name="Alikhan N.F."/>
            <person name="Baker D."/>
            <person name="Gharbi K."/>
            <person name="Hall N."/>
            <person name="Watson M."/>
            <person name="Adriaenssens E.M."/>
            <person name="Foster-Nyarko E."/>
            <person name="Jarju S."/>
            <person name="Secka A."/>
            <person name="Antonio M."/>
            <person name="Oren A."/>
            <person name="Chaudhuri R.R."/>
            <person name="La Ragione R."/>
            <person name="Hildebrand F."/>
            <person name="Pallen M.J."/>
        </authorList>
    </citation>
    <scope>NUCLEOTIDE SEQUENCE</scope>
    <source>
        <strain evidence="9">10406</strain>
    </source>
</reference>
<evidence type="ECO:0000313" key="9">
    <source>
        <dbReference type="EMBL" id="HIU99106.1"/>
    </source>
</evidence>
<comment type="caution">
    <text evidence="9">The sequence shown here is derived from an EMBL/GenBank/DDBJ whole genome shotgun (WGS) entry which is preliminary data.</text>
</comment>
<proteinExistence type="inferred from homology"/>
<name>A0A9D1NAH1_9FIRM</name>
<dbReference type="InterPro" id="IPR031338">
    <property type="entry name" value="KDPG/KHG_AS_2"/>
</dbReference>
<keyword evidence="8" id="KW-0119">Carbohydrate metabolism</keyword>
<dbReference type="CDD" id="cd00452">
    <property type="entry name" value="KDPG_aldolase"/>
    <property type="match status" value="1"/>
</dbReference>
<dbReference type="AlphaFoldDB" id="A0A9D1NAH1"/>
<sequence>MKSVIPVVVIKDAADTEATLAALRAGGINRAEITFRTACAEEAIKIGVKAFPDMDIGAGTVINADQARRAVRAGARFIVSPGFSDEVAEFCRDEGVTYYPGCVTPTEIMRALSYGLTVIKFFPAGVYGGVKALKALGAPFPQVTFIPTGGVDLNNLKEFLDCDKVYAVGGSFMMKGDITANCKEIVRICES</sequence>
<gene>
    <name evidence="9" type="primary">eda</name>
    <name evidence="9" type="ORF">IAC73_04630</name>
</gene>
<dbReference type="Gene3D" id="3.20.20.70">
    <property type="entry name" value="Aldolase class I"/>
    <property type="match status" value="1"/>
</dbReference>
<dbReference type="Pfam" id="PF01081">
    <property type="entry name" value="Aldolase"/>
    <property type="match status" value="1"/>
</dbReference>
<comment type="catalytic activity">
    <reaction evidence="1">
        <text>2-dehydro-3-deoxy-6-phospho-D-gluconate = D-glyceraldehyde 3-phosphate + pyruvate</text>
        <dbReference type="Rhea" id="RHEA:17089"/>
        <dbReference type="ChEBI" id="CHEBI:15361"/>
        <dbReference type="ChEBI" id="CHEBI:57569"/>
        <dbReference type="ChEBI" id="CHEBI:59776"/>
        <dbReference type="EC" id="4.1.2.14"/>
    </reaction>
</comment>
<dbReference type="PANTHER" id="PTHR30246">
    <property type="entry name" value="2-KETO-3-DEOXY-6-PHOSPHOGLUCONATE ALDOLASE"/>
    <property type="match status" value="1"/>
</dbReference>
<dbReference type="PROSITE" id="PS00160">
    <property type="entry name" value="ALDOLASE_KDPG_KHG_2"/>
    <property type="match status" value="1"/>
</dbReference>
<evidence type="ECO:0000256" key="2">
    <source>
        <dbReference type="ARBA" id="ARBA00004736"/>
    </source>
</evidence>
<evidence type="ECO:0000256" key="5">
    <source>
        <dbReference type="ARBA" id="ARBA00013063"/>
    </source>
</evidence>
<comment type="pathway">
    <text evidence="2">Carbohydrate acid metabolism; 2-dehydro-3-deoxy-D-gluconate degradation; D-glyceraldehyde 3-phosphate and pyruvate from 2-dehydro-3-deoxy-D-gluconate: step 2/2.</text>
</comment>
<comment type="similarity">
    <text evidence="3">Belongs to the KHG/KDPG aldolase family.</text>
</comment>
<evidence type="ECO:0000256" key="4">
    <source>
        <dbReference type="ARBA" id="ARBA00011233"/>
    </source>
</evidence>
<protein>
    <recommendedName>
        <fullName evidence="5">2-dehydro-3-deoxy-phosphogluconate aldolase</fullName>
        <ecNumber evidence="5">4.1.2.14</ecNumber>
    </recommendedName>
</protein>
<dbReference type="InterPro" id="IPR013785">
    <property type="entry name" value="Aldolase_TIM"/>
</dbReference>
<comment type="subunit">
    <text evidence="4">Homotrimer.</text>
</comment>
<organism evidence="9 10">
    <name type="scientific">Candidatus Limadaptatus stercoripullorum</name>
    <dbReference type="NCBI Taxonomy" id="2840846"/>
    <lineage>
        <taxon>Bacteria</taxon>
        <taxon>Bacillati</taxon>
        <taxon>Bacillota</taxon>
        <taxon>Clostridia</taxon>
        <taxon>Eubacteriales</taxon>
        <taxon>Candidatus Limadaptatus</taxon>
    </lineage>
</organism>
<reference evidence="9" key="1">
    <citation type="submission" date="2020-10" db="EMBL/GenBank/DDBJ databases">
        <authorList>
            <person name="Gilroy R."/>
        </authorList>
    </citation>
    <scope>NUCLEOTIDE SEQUENCE</scope>
    <source>
        <strain evidence="9">10406</strain>
    </source>
</reference>
<evidence type="ECO:0000256" key="3">
    <source>
        <dbReference type="ARBA" id="ARBA00006906"/>
    </source>
</evidence>
<accession>A0A9D1NAH1</accession>
<dbReference type="GO" id="GO:0008675">
    <property type="term" value="F:2-dehydro-3-deoxy-phosphogluconate aldolase activity"/>
    <property type="evidence" value="ECO:0007669"/>
    <property type="project" value="UniProtKB-EC"/>
</dbReference>